<keyword evidence="1" id="KW-0472">Membrane</keyword>
<sequence>MLVIGISCTFLGFLLLIMFSLLKSTAQKRFDLVLKSYGKNSEDRKKTMVKKEQAIIDHLHTYIGISCILLFLGVITLVVLWLISLT</sequence>
<comment type="caution">
    <text evidence="2">The sequence shown here is derived from an EMBL/GenBank/DDBJ whole genome shotgun (WGS) entry which is preliminary data.</text>
</comment>
<dbReference type="Proteomes" id="UP000229098">
    <property type="component" value="Unassembled WGS sequence"/>
</dbReference>
<evidence type="ECO:0000313" key="3">
    <source>
        <dbReference type="Proteomes" id="UP000229098"/>
    </source>
</evidence>
<organism evidence="2 3">
    <name type="scientific">Candidatus Ryanbacteria bacterium CG10_big_fil_rev_8_21_14_0_10_43_42</name>
    <dbReference type="NCBI Taxonomy" id="1974864"/>
    <lineage>
        <taxon>Bacteria</taxon>
        <taxon>Candidatus Ryaniibacteriota</taxon>
    </lineage>
</organism>
<proteinExistence type="predicted"/>
<protein>
    <submittedName>
        <fullName evidence="2">Uncharacterized protein</fullName>
    </submittedName>
</protein>
<keyword evidence="1" id="KW-0812">Transmembrane</keyword>
<evidence type="ECO:0000256" key="1">
    <source>
        <dbReference type="SAM" id="Phobius"/>
    </source>
</evidence>
<gene>
    <name evidence="2" type="ORF">COU90_04260</name>
</gene>
<accession>A0A2M8KVW4</accession>
<evidence type="ECO:0000313" key="2">
    <source>
        <dbReference type="EMBL" id="PJE64056.1"/>
    </source>
</evidence>
<dbReference type="EMBL" id="PFEF01000010">
    <property type="protein sequence ID" value="PJE64056.1"/>
    <property type="molecule type" value="Genomic_DNA"/>
</dbReference>
<dbReference type="AlphaFoldDB" id="A0A2M8KVW4"/>
<name>A0A2M8KVW4_9BACT</name>
<reference evidence="3" key="1">
    <citation type="submission" date="2017-09" db="EMBL/GenBank/DDBJ databases">
        <title>Depth-based differentiation of microbial function through sediment-hosted aquifers and enrichment of novel symbionts in the deep terrestrial subsurface.</title>
        <authorList>
            <person name="Probst A.J."/>
            <person name="Ladd B."/>
            <person name="Jarett J.K."/>
            <person name="Geller-Mcgrath D.E."/>
            <person name="Sieber C.M.K."/>
            <person name="Emerson J.B."/>
            <person name="Anantharaman K."/>
            <person name="Thomas B.C."/>
            <person name="Malmstrom R."/>
            <person name="Stieglmeier M."/>
            <person name="Klingl A."/>
            <person name="Woyke T."/>
            <person name="Ryan C.M."/>
            <person name="Banfield J.F."/>
        </authorList>
    </citation>
    <scope>NUCLEOTIDE SEQUENCE [LARGE SCALE GENOMIC DNA]</scope>
</reference>
<feature type="transmembrane region" description="Helical" evidence="1">
    <location>
        <begin position="62"/>
        <end position="83"/>
    </location>
</feature>
<keyword evidence="1" id="KW-1133">Transmembrane helix</keyword>